<proteinExistence type="predicted"/>
<evidence type="ECO:0000313" key="2">
    <source>
        <dbReference type="Proteomes" id="UP000092527"/>
    </source>
</evidence>
<evidence type="ECO:0000313" key="1">
    <source>
        <dbReference type="EMBL" id="OBX10462.1"/>
    </source>
</evidence>
<dbReference type="AlphaFoldDB" id="A0AB36E2P4"/>
<dbReference type="Proteomes" id="UP000092527">
    <property type="component" value="Unassembled WGS sequence"/>
</dbReference>
<protein>
    <recommendedName>
        <fullName evidence="3">Lipoprotein</fullName>
    </recommendedName>
</protein>
<name>A0AB36E2P4_9PAST</name>
<evidence type="ECO:0008006" key="3">
    <source>
        <dbReference type="Google" id="ProtNLM"/>
    </source>
</evidence>
<gene>
    <name evidence="1" type="ORF">QV09_05905</name>
</gene>
<dbReference type="EMBL" id="JTJU01000028">
    <property type="protein sequence ID" value="OBX10462.1"/>
    <property type="molecule type" value="Genomic_DNA"/>
</dbReference>
<reference evidence="1 2" key="1">
    <citation type="submission" date="2014-11" db="EMBL/GenBank/DDBJ databases">
        <title>Pan-genome of Gallibacterium spp.</title>
        <authorList>
            <person name="Kudirkiene E."/>
            <person name="Bojesen A.M."/>
        </authorList>
    </citation>
    <scope>NUCLEOTIDE SEQUENCE [LARGE SCALE GENOMIC DNA]</scope>
    <source>
        <strain evidence="1 2">18469/18</strain>
    </source>
</reference>
<dbReference type="PROSITE" id="PS51257">
    <property type="entry name" value="PROKAR_LIPOPROTEIN"/>
    <property type="match status" value="1"/>
</dbReference>
<accession>A0AB36E2P4</accession>
<dbReference type="RefSeq" id="WP_066111406.1">
    <property type="nucleotide sequence ID" value="NZ_JTJT01000007.1"/>
</dbReference>
<comment type="caution">
    <text evidence="1">The sequence shown here is derived from an EMBL/GenBank/DDBJ whole genome shotgun (WGS) entry which is preliminary data.</text>
</comment>
<sequence>MVLGRTFVVSVISSIVLVGCNSVSNQYRFNSYGEAEAYLEKEYMNKAIENAMVKTFSLNTEKDRLSLYTLTKNVGNQQFEVKMRIYGFDSYDLESGEKYYYKEYKDMSDFMKTNKDVLPGQFYTKYYGKAIFNCTDRKLNFTEGFVYYPDVIQEHPNIGTYFTDVGISTYKVKQIEKSGAPSELLVATSPYHRPPADYILFKAFKDKVPAFIDKYCSQR</sequence>
<organism evidence="1 2">
    <name type="scientific">Gallibacterium salpingitidis</name>
    <dbReference type="NCBI Taxonomy" id="505341"/>
    <lineage>
        <taxon>Bacteria</taxon>
        <taxon>Pseudomonadati</taxon>
        <taxon>Pseudomonadota</taxon>
        <taxon>Gammaproteobacteria</taxon>
        <taxon>Pasteurellales</taxon>
        <taxon>Pasteurellaceae</taxon>
        <taxon>Gallibacterium</taxon>
    </lineage>
</organism>